<organism evidence="3 4">
    <name type="scientific">Cryptococcus decagattii</name>
    <dbReference type="NCBI Taxonomy" id="1859122"/>
    <lineage>
        <taxon>Eukaryota</taxon>
        <taxon>Fungi</taxon>
        <taxon>Dikarya</taxon>
        <taxon>Basidiomycota</taxon>
        <taxon>Agaricomycotina</taxon>
        <taxon>Tremellomycetes</taxon>
        <taxon>Tremellales</taxon>
        <taxon>Cryptococcaceae</taxon>
        <taxon>Cryptococcus</taxon>
        <taxon>Cryptococcus gattii species complex</taxon>
    </lineage>
</organism>
<feature type="transmembrane region" description="Helical" evidence="2">
    <location>
        <begin position="81"/>
        <end position="103"/>
    </location>
</feature>
<reference evidence="3 4" key="1">
    <citation type="submission" date="2024-01" db="EMBL/GenBank/DDBJ databases">
        <title>Comparative genomics of Cryptococcus and Kwoniella reveals pathogenesis evolution and contrasting modes of karyotype evolution via chromosome fusion or intercentromeric recombination.</title>
        <authorList>
            <person name="Coelho M.A."/>
            <person name="David-Palma M."/>
            <person name="Shea T."/>
            <person name="Bowers K."/>
            <person name="McGinley-Smith S."/>
            <person name="Mohammad A.W."/>
            <person name="Gnirke A."/>
            <person name="Yurkov A.M."/>
            <person name="Nowrousian M."/>
            <person name="Sun S."/>
            <person name="Cuomo C.A."/>
            <person name="Heitman J."/>
        </authorList>
    </citation>
    <scope>NUCLEOTIDE SEQUENCE [LARGE SCALE GENOMIC DNA]</scope>
    <source>
        <strain evidence="3 4">7685027</strain>
    </source>
</reference>
<dbReference type="EMBL" id="CP143806">
    <property type="protein sequence ID" value="WVO18942.1"/>
    <property type="molecule type" value="Genomic_DNA"/>
</dbReference>
<protein>
    <submittedName>
        <fullName evidence="3">Uncharacterized protein</fullName>
    </submittedName>
</protein>
<sequence>MSLQDRFASQDPLSLLSGAATLSLITAASQAALAYNLPVVLFGILSYEMKNSNAPFRQFLILIPLTIILDLYAILFRQLSILTWIVTLLLALLKAPLFFSCLAQLRERGGELNFEGWRGIGGFNRLGGQNSWGMPANMPGAFSDNQPSAAAAPVQPTFPSSGGFRLGGDEEQGEGHPTGAPGRNGYQTIG</sequence>
<feature type="region of interest" description="Disordered" evidence="1">
    <location>
        <begin position="161"/>
        <end position="190"/>
    </location>
</feature>
<feature type="transmembrane region" description="Helical" evidence="2">
    <location>
        <begin position="59"/>
        <end position="75"/>
    </location>
</feature>
<gene>
    <name evidence="3" type="ORF">IAS62_000216</name>
</gene>
<dbReference type="RefSeq" id="XP_064718182.1">
    <property type="nucleotide sequence ID" value="XM_064862110.1"/>
</dbReference>
<keyword evidence="2" id="KW-0812">Transmembrane</keyword>
<feature type="transmembrane region" description="Helical" evidence="2">
    <location>
        <begin position="20"/>
        <end position="47"/>
    </location>
</feature>
<evidence type="ECO:0000313" key="3">
    <source>
        <dbReference type="EMBL" id="WVO18942.1"/>
    </source>
</evidence>
<evidence type="ECO:0000256" key="2">
    <source>
        <dbReference type="SAM" id="Phobius"/>
    </source>
</evidence>
<accession>A0ABZ2AKQ9</accession>
<keyword evidence="4" id="KW-1185">Reference proteome</keyword>
<dbReference type="GeneID" id="89986992"/>
<keyword evidence="2" id="KW-1133">Transmembrane helix</keyword>
<keyword evidence="2" id="KW-0472">Membrane</keyword>
<proteinExistence type="predicted"/>
<dbReference type="Proteomes" id="UP001432216">
    <property type="component" value="Chromosome 1"/>
</dbReference>
<evidence type="ECO:0000313" key="4">
    <source>
        <dbReference type="Proteomes" id="UP001432216"/>
    </source>
</evidence>
<name>A0ABZ2AKQ9_9TREE</name>
<evidence type="ECO:0000256" key="1">
    <source>
        <dbReference type="SAM" id="MobiDB-lite"/>
    </source>
</evidence>